<name>A0ABV4XGK2_9CYAN</name>
<comment type="caution">
    <text evidence="3">The sequence shown here is derived from an EMBL/GenBank/DDBJ whole genome shotgun (WGS) entry which is preliminary data.</text>
</comment>
<evidence type="ECO:0000313" key="4">
    <source>
        <dbReference type="Proteomes" id="UP001576774"/>
    </source>
</evidence>
<feature type="region of interest" description="Disordered" evidence="1">
    <location>
        <begin position="649"/>
        <end position="677"/>
    </location>
</feature>
<dbReference type="NCBIfam" id="NF038301">
    <property type="entry name" value="EPS_HpsA"/>
    <property type="match status" value="1"/>
</dbReference>
<feature type="region of interest" description="Disordered" evidence="1">
    <location>
        <begin position="1055"/>
        <end position="1084"/>
    </location>
</feature>
<feature type="compositionally biased region" description="Polar residues" evidence="1">
    <location>
        <begin position="527"/>
        <end position="551"/>
    </location>
</feature>
<evidence type="ECO:0000313" key="3">
    <source>
        <dbReference type="EMBL" id="MFB2881915.1"/>
    </source>
</evidence>
<feature type="region of interest" description="Disordered" evidence="1">
    <location>
        <begin position="1156"/>
        <end position="1189"/>
    </location>
</feature>
<feature type="compositionally biased region" description="Basic and acidic residues" evidence="1">
    <location>
        <begin position="499"/>
        <end position="520"/>
    </location>
</feature>
<sequence length="1556" mass="172383">MFKRRQIRAIKRAFRKLFKRTWNWATTVSKSVLDWFLRSVLLIGVSKGQQNHAKAGFVLPTVIMLLLVVTLVVATLLVRTQNRTSQVIGAREEQVIYNAATPAIERAKAKLEYLFTQDTRMPTGAVSDGLLLKMLVNDNRVNDLSTVTNPNPYTFERETILDINQDGIPDPAWAYESDVDNDGRNETVVYGIYLRSRSRDQNISISGVIDTDSNGNPILDRNGRADTDQEKALALVTRNGPINTINLNDRVCADLTRSSTTPPPPDQERPVDESVWYPSGSGVLRKTFQVDAIVVSRKEGTSRTVATLEFQQDRQLDKANRWGAWFRYDMELYPGVPFNWNGAMYSGGSIFVGSGDLFRAFLISSEKSCFYGKDSSEVVVLEEPAEGGTRGFQGQIVANRLFDGNAGQARFDLQREGGNNTQPDLDLNRTTFNGSKDSTDKNAADLSLNPDILFTQDLSRARAGNDRNLDARVAAWENGAFVRQGRMRNNLQNPPYVDDTYRADDRYGPKPKYDRVDRRYWLRSPDTPGNPQNGDPIPTSETKLISNTTDTVSDPEFRNLGLDGYWERRAWANGVRIIVSPRLELGNSFGWVNRDLNANGNRNDPGEIDPLYPMNRDAANSGNISHEQQQRRTLRDNLAAVQSTVVYHASSGSGSPAGNTPVACVTTTTHPGSLQKDQESRNFQLSGQRYWYPGQPTPLVSDFFYGYGTNGWEYTVPTLANFESGPLRTALQNLANFAGDYNNVNDSGAYPPTQGGRVYPNPYITMWGNFSNLKRALTLPSSRSIADNSYLHTAGCTLGMLANNINYFQQAPNYDASWWTASPANFTTLATTLRDTVQTPPPPLPSPAFPSTGFTPAPDDFIGLLEKANVNQDLLRLARFVHMKEQIVRDRRYGFADTPTTGGFQYTVQYLGAANPAPAPANRTLTYAGVTYSRVASPSVTTTINVGCDLAANNYFGLGAPSTWSAANQLDNEERLIILATSLCNTRPKFPSLYYLFPVANHDRVSPPPGATQPANEPYLAPPSPHNGGYPGPEQFNQISDGELTAIANMIQPKGENWTGGNNNPNGNWYLPTNDQANPAPPLENDFQITSRNGGTRFTSLIDSAFFDGREMMTVRALTLDLNLLRSRQIGSDTWLPKSGIIYAFREDAVREDAIIRPAGGTTTNNTDPGSPRDPQYPTASNNRISTKPVDFYADPDRRSYGFRIRNGQDLRRAPGGAVDNENPRGMTLISDNPVYIQGDLNYHSTDGTTNNLEEFRTQLQQPSWGNFYNREDLEDRFARIGSGKDTWRPTEILSDAVTILSNNFRKGYIDQGISNDTSSAATPGGRYSFRAINGPNSAPPNGWILEDGTLRTATNNQKPIKVSRNGNPMSCNSAAPTASGICPPTDWREYTTGYRPFITDYRGAVNQATDTRVNSIIVSGIIPSRNGQGNGGFHNFPRFIENWNTINSFISGSFLQLNFSTYATGPFNQSAWEPGASPNGGAPAWYYQPPNRIWGYDVGLQYAPAGPLAQRFVTSGKKRSEFYRDLQVDDPYICRLRLALNSYNGQDPASRRECN</sequence>
<feature type="region of interest" description="Disordered" evidence="1">
    <location>
        <begin position="416"/>
        <end position="443"/>
    </location>
</feature>
<feature type="region of interest" description="Disordered" evidence="1">
    <location>
        <begin position="489"/>
        <end position="551"/>
    </location>
</feature>
<keyword evidence="2" id="KW-0472">Membrane</keyword>
<protein>
    <submittedName>
        <fullName evidence="3">Hormogonium polysaccharide biosynthesis protein HpsA</fullName>
    </submittedName>
</protein>
<accession>A0ABV4XGK2</accession>
<dbReference type="RefSeq" id="WP_413274879.1">
    <property type="nucleotide sequence ID" value="NZ_JBHFNQ010000254.1"/>
</dbReference>
<keyword evidence="2" id="KW-0812">Transmembrane</keyword>
<feature type="region of interest" description="Disordered" evidence="1">
    <location>
        <begin position="1006"/>
        <end position="1038"/>
    </location>
</feature>
<dbReference type="InterPro" id="IPR049774">
    <property type="entry name" value="EPS_HpsA-like"/>
</dbReference>
<feature type="transmembrane region" description="Helical" evidence="2">
    <location>
        <begin position="57"/>
        <end position="78"/>
    </location>
</feature>
<organism evidence="3 4">
    <name type="scientific">Floridaenema aerugineum BLCC-F46</name>
    <dbReference type="NCBI Taxonomy" id="3153654"/>
    <lineage>
        <taxon>Bacteria</taxon>
        <taxon>Bacillati</taxon>
        <taxon>Cyanobacteriota</taxon>
        <taxon>Cyanophyceae</taxon>
        <taxon>Oscillatoriophycideae</taxon>
        <taxon>Aerosakkonematales</taxon>
        <taxon>Aerosakkonemataceae</taxon>
        <taxon>Floridanema</taxon>
        <taxon>Floridanema aerugineum</taxon>
    </lineage>
</organism>
<reference evidence="3 4" key="1">
    <citation type="submission" date="2024-09" db="EMBL/GenBank/DDBJ databases">
        <title>Floridaenema gen nov. (Aerosakkonemataceae, Aerosakkonematales ord. nov., Cyanobacteria) from benthic tropical and subtropical fresh waters, with the description of four new species.</title>
        <authorList>
            <person name="Moretto J.A."/>
            <person name="Berthold D.E."/>
            <person name="Lefler F.W."/>
            <person name="Huang I.-S."/>
            <person name="Laughinghouse H. IV."/>
        </authorList>
    </citation>
    <scope>NUCLEOTIDE SEQUENCE [LARGE SCALE GENOMIC DNA]</scope>
    <source>
        <strain evidence="3 4">BLCC-F46</strain>
    </source>
</reference>
<dbReference type="EMBL" id="JBHFNQ010000254">
    <property type="protein sequence ID" value="MFB2881915.1"/>
    <property type="molecule type" value="Genomic_DNA"/>
</dbReference>
<keyword evidence="4" id="KW-1185">Reference proteome</keyword>
<gene>
    <name evidence="3" type="primary">hpsA</name>
    <name evidence="3" type="ORF">ACE1CC_34140</name>
</gene>
<feature type="compositionally biased region" description="Polar residues" evidence="1">
    <location>
        <begin position="649"/>
        <end position="658"/>
    </location>
</feature>
<feature type="compositionally biased region" description="Polar residues" evidence="1">
    <location>
        <begin position="417"/>
        <end position="436"/>
    </location>
</feature>
<evidence type="ECO:0000256" key="2">
    <source>
        <dbReference type="SAM" id="Phobius"/>
    </source>
</evidence>
<proteinExistence type="predicted"/>
<dbReference type="Proteomes" id="UP001576774">
    <property type="component" value="Unassembled WGS sequence"/>
</dbReference>
<keyword evidence="2" id="KW-1133">Transmembrane helix</keyword>
<evidence type="ECO:0000256" key="1">
    <source>
        <dbReference type="SAM" id="MobiDB-lite"/>
    </source>
</evidence>
<feature type="compositionally biased region" description="Low complexity" evidence="1">
    <location>
        <begin position="1057"/>
        <end position="1074"/>
    </location>
</feature>